<dbReference type="Proteomes" id="UP001170379">
    <property type="component" value="Unassembled WGS sequence"/>
</dbReference>
<gene>
    <name evidence="1" type="ORF">C7K25_06130</name>
</gene>
<evidence type="ECO:0000313" key="1">
    <source>
        <dbReference type="EMBL" id="MDJ1370945.1"/>
    </source>
</evidence>
<reference evidence="1" key="2">
    <citation type="journal article" date="2022" name="Sci. Rep.">
        <title>In silico prediction of the enzymes involved in the degradation of the herbicide molinate by Gulosibacter molinativorax ON4T.</title>
        <authorList>
            <person name="Lopes A.R."/>
            <person name="Bunin E."/>
            <person name="Viana A.T."/>
            <person name="Froufe H."/>
            <person name="Munoz-Merida A."/>
            <person name="Pinho D."/>
            <person name="Figueiredo J."/>
            <person name="Barroso C."/>
            <person name="Vaz-Moreira I."/>
            <person name="Bellanger X."/>
            <person name="Egas C."/>
            <person name="Nunes O.C."/>
        </authorList>
    </citation>
    <scope>NUCLEOTIDE SEQUENCE</scope>
    <source>
        <strain evidence="1">ON4</strain>
    </source>
</reference>
<organism evidence="1 2">
    <name type="scientific">Gulosibacter molinativorax</name>
    <dbReference type="NCBI Taxonomy" id="256821"/>
    <lineage>
        <taxon>Bacteria</taxon>
        <taxon>Bacillati</taxon>
        <taxon>Actinomycetota</taxon>
        <taxon>Actinomycetes</taxon>
        <taxon>Micrococcales</taxon>
        <taxon>Microbacteriaceae</taxon>
        <taxon>Gulosibacter</taxon>
    </lineage>
</organism>
<name>A0ABT7C6X5_9MICO</name>
<dbReference type="EMBL" id="PXVD01000008">
    <property type="protein sequence ID" value="MDJ1370945.1"/>
    <property type="molecule type" value="Genomic_DNA"/>
</dbReference>
<evidence type="ECO:0000313" key="2">
    <source>
        <dbReference type="Proteomes" id="UP001170379"/>
    </source>
</evidence>
<reference evidence="1" key="1">
    <citation type="submission" date="2018-03" db="EMBL/GenBank/DDBJ databases">
        <authorList>
            <person name="Nunes O.C."/>
            <person name="Lopes A.R."/>
            <person name="Froufe H."/>
            <person name="Munoz-Merida A."/>
            <person name="Barroso C."/>
            <person name="Egas C."/>
        </authorList>
    </citation>
    <scope>NUCLEOTIDE SEQUENCE</scope>
    <source>
        <strain evidence="1">ON4</strain>
    </source>
</reference>
<proteinExistence type="predicted"/>
<comment type="caution">
    <text evidence="1">The sequence shown here is derived from an EMBL/GenBank/DDBJ whole genome shotgun (WGS) entry which is preliminary data.</text>
</comment>
<sequence>MKRAGKLVPKPVRKKIKASGKRVVQQLPAPVKKAIARPAQRRSAPKYPLDHLGLAAGVADRLGKGSAKNVTGRAAAGTVIDEQASDRLYRAMFGTAAPTRTEAGGRPVAGIFAADLRAALDRAGHAVLPFVPGTSKALAERAEVIVIDLAGFDGVWDGALDPSGLGLMREIYASLEAARARGVACWLVLRGEDAHRHGAISLEVSELVETIVPGEARREQLHFTENPGDVPGGIVEIIRNLEAVA</sequence>
<protein>
    <submittedName>
        <fullName evidence="1">Uncharacterized protein</fullName>
    </submittedName>
</protein>
<keyword evidence="2" id="KW-1185">Reference proteome</keyword>
<accession>A0ABT7C6X5</accession>